<name>A0A853IXH4_9BURK</name>
<feature type="compositionally biased region" description="Basic and acidic residues" evidence="1">
    <location>
        <begin position="8"/>
        <end position="23"/>
    </location>
</feature>
<proteinExistence type="predicted"/>
<evidence type="ECO:0000256" key="1">
    <source>
        <dbReference type="SAM" id="MobiDB-lite"/>
    </source>
</evidence>
<reference evidence="2 3" key="1">
    <citation type="submission" date="2020-07" db="EMBL/GenBank/DDBJ databases">
        <authorList>
            <person name="Maaloum M."/>
        </authorList>
    </citation>
    <scope>NUCLEOTIDE SEQUENCE [LARGE SCALE GENOMIC DNA]</scope>
    <source>
        <strain evidence="2 3">GCS-AN-3</strain>
    </source>
</reference>
<keyword evidence="3" id="KW-1185">Reference proteome</keyword>
<feature type="region of interest" description="Disordered" evidence="1">
    <location>
        <begin position="1"/>
        <end position="23"/>
    </location>
</feature>
<accession>A0A853IXH4</accession>
<evidence type="ECO:0000313" key="3">
    <source>
        <dbReference type="Proteomes" id="UP000589716"/>
    </source>
</evidence>
<dbReference type="EMBL" id="JACCKX010000001">
    <property type="protein sequence ID" value="NZA01608.1"/>
    <property type="molecule type" value="Genomic_DNA"/>
</dbReference>
<dbReference type="Proteomes" id="UP000589716">
    <property type="component" value="Unassembled WGS sequence"/>
</dbReference>
<comment type="caution">
    <text evidence="2">The sequence shown here is derived from an EMBL/GenBank/DDBJ whole genome shotgun (WGS) entry which is preliminary data.</text>
</comment>
<evidence type="ECO:0000313" key="2">
    <source>
        <dbReference type="EMBL" id="NZA01608.1"/>
    </source>
</evidence>
<gene>
    <name evidence="2" type="ORF">H0I39_07240</name>
</gene>
<organism evidence="2 3">
    <name type="scientific">Ottowia beijingensis</name>
    <dbReference type="NCBI Taxonomy" id="1207057"/>
    <lineage>
        <taxon>Bacteria</taxon>
        <taxon>Pseudomonadati</taxon>
        <taxon>Pseudomonadota</taxon>
        <taxon>Betaproteobacteria</taxon>
        <taxon>Burkholderiales</taxon>
        <taxon>Comamonadaceae</taxon>
        <taxon>Ottowia</taxon>
    </lineage>
</organism>
<dbReference type="AlphaFoldDB" id="A0A853IXH4"/>
<sequence length="105" mass="12568">MSESSPTAREDAIEQMMRKRPERRDRVFYSAKEVVDITGLPGYWIHQNQERLRLGIPFYRIANGDVIRFSIEELFLWEMHHLRPCRYPVARDTDVKEQRAYSPTI</sequence>
<protein>
    <submittedName>
        <fullName evidence="2">Uncharacterized protein</fullName>
    </submittedName>
</protein>
<dbReference type="RefSeq" id="WP_180550060.1">
    <property type="nucleotide sequence ID" value="NZ_JACCKX010000001.1"/>
</dbReference>